<dbReference type="GO" id="GO:0016052">
    <property type="term" value="P:carbohydrate catabolic process"/>
    <property type="evidence" value="ECO:0007669"/>
    <property type="project" value="InterPro"/>
</dbReference>
<gene>
    <name evidence="3" type="ORF">H9728_04585</name>
</gene>
<dbReference type="InterPro" id="IPR050985">
    <property type="entry name" value="Alpha-glycosidase_related"/>
</dbReference>
<organism evidence="3 4">
    <name type="scientific">Candidatus Borkfalkia excrementavium</name>
    <dbReference type="NCBI Taxonomy" id="2838505"/>
    <lineage>
        <taxon>Bacteria</taxon>
        <taxon>Bacillati</taxon>
        <taxon>Bacillota</taxon>
        <taxon>Clostridia</taxon>
        <taxon>Christensenellales</taxon>
        <taxon>Christensenellaceae</taxon>
        <taxon>Candidatus Borkfalkia</taxon>
    </lineage>
</organism>
<dbReference type="PANTHER" id="PTHR43053:SF3">
    <property type="entry name" value="ALPHA-GALACTOSIDASE C-RELATED"/>
    <property type="match status" value="1"/>
</dbReference>
<reference evidence="3" key="1">
    <citation type="journal article" date="2021" name="PeerJ">
        <title>Extensive microbial diversity within the chicken gut microbiome revealed by metagenomics and culture.</title>
        <authorList>
            <person name="Gilroy R."/>
            <person name="Ravi A."/>
            <person name="Getino M."/>
            <person name="Pursley I."/>
            <person name="Horton D.L."/>
            <person name="Alikhan N.F."/>
            <person name="Baker D."/>
            <person name="Gharbi K."/>
            <person name="Hall N."/>
            <person name="Watson M."/>
            <person name="Adriaenssens E.M."/>
            <person name="Foster-Nyarko E."/>
            <person name="Jarju S."/>
            <person name="Secka A."/>
            <person name="Antonio M."/>
            <person name="Oren A."/>
            <person name="Chaudhuri R.R."/>
            <person name="La Ragione R."/>
            <person name="Hildebrand F."/>
            <person name="Pallen M.J."/>
        </authorList>
    </citation>
    <scope>NUCLEOTIDE SEQUENCE</scope>
    <source>
        <strain evidence="3">CHK199-9574</strain>
    </source>
</reference>
<dbReference type="PRINTS" id="PR00743">
    <property type="entry name" value="GLHYDRLASE36"/>
</dbReference>
<dbReference type="SUPFAM" id="SSF51445">
    <property type="entry name" value="(Trans)glycosidases"/>
    <property type="match status" value="1"/>
</dbReference>
<dbReference type="Gene3D" id="3.20.20.70">
    <property type="entry name" value="Aldolase class I"/>
    <property type="match status" value="1"/>
</dbReference>
<proteinExistence type="predicted"/>
<dbReference type="InterPro" id="IPR038417">
    <property type="entry name" value="Alpga-gal_N_sf"/>
</dbReference>
<sequence>MEFEFCGIRFIEQEGKISALLSEGCVPFPLSDVRVAGGYIDEQSPAKMTGSGESRALRFVGKTQTDKKLEIVRESGRLRAVTLFEKRGGGVRARTEIRNISSDKIVLDNVSAVTLSGIDGGAEKTNVFLYRFHNSHHMECQPRRLSFDDLGLFSADHRSYKRIFGCNAGSWTCKEELPQAIVENGETGRFFMFQIESCGGWYWEIADAGESCYLTLSGGNREHTQWRKKLIPGGKYVTPWVAFAQGDSLNDVVGKMTSYRRATARFTRADDKKLAVFNEYMHLSWDSPDEARTEKLIPVAAAAGADVYVIDCGWHDEEDGYMIYPYVGKWKESKKRFPHGVRRITDMIRAHGMRAGLWIEPEIVGSLSGVEYPPDGYIREGGERAIAAGRYFLDYRSRAVRTAMSDAIRRMVEEYGADYIKIDCNQDSGAGTEYRSDSVGDGLEKTTAAFWKWLAAERRKYPHVLFESCASGGQRMDWKSLSLSPMISTSDQVFYQKYPYIVGNIFSAVLPEQAGFWSYPYCSLKGLGIDTPDEKNPVPHSVVMNMVNAALGRLHLASDLSALSAPLFELVKEGVAYGKSIAAFRKKASPFFPTGFTSFGREVVSVGLIKGKRLVLAVWNLGLAKKAEIPLGGQIAKEVRVGYPAQLPVAFTCTDSGIRFSLEDMQSFVLDIRLK</sequence>
<dbReference type="PANTHER" id="PTHR43053">
    <property type="entry name" value="GLYCOSIDASE FAMILY 31"/>
    <property type="match status" value="1"/>
</dbReference>
<dbReference type="InterPro" id="IPR017853">
    <property type="entry name" value="GH"/>
</dbReference>
<dbReference type="Gene3D" id="2.70.98.60">
    <property type="entry name" value="alpha-galactosidase from lactobacil brevis"/>
    <property type="match status" value="1"/>
</dbReference>
<name>A0A9D2CG95_9FIRM</name>
<dbReference type="CDD" id="cd14791">
    <property type="entry name" value="GH36"/>
    <property type="match status" value="1"/>
</dbReference>
<dbReference type="InterPro" id="IPR013785">
    <property type="entry name" value="Aldolase_TIM"/>
</dbReference>
<accession>A0A9D2CG95</accession>
<evidence type="ECO:0000313" key="4">
    <source>
        <dbReference type="Proteomes" id="UP000824135"/>
    </source>
</evidence>
<dbReference type="GO" id="GO:0004557">
    <property type="term" value="F:alpha-galactosidase activity"/>
    <property type="evidence" value="ECO:0007669"/>
    <property type="project" value="InterPro"/>
</dbReference>
<comment type="caution">
    <text evidence="3">The sequence shown here is derived from an EMBL/GenBank/DDBJ whole genome shotgun (WGS) entry which is preliminary data.</text>
</comment>
<reference evidence="3" key="2">
    <citation type="submission" date="2021-04" db="EMBL/GenBank/DDBJ databases">
        <authorList>
            <person name="Gilroy R."/>
        </authorList>
    </citation>
    <scope>NUCLEOTIDE SEQUENCE</scope>
    <source>
        <strain evidence="3">CHK199-9574</strain>
    </source>
</reference>
<dbReference type="Pfam" id="PF02065">
    <property type="entry name" value="Melibiase"/>
    <property type="match status" value="1"/>
</dbReference>
<evidence type="ECO:0000256" key="2">
    <source>
        <dbReference type="ARBA" id="ARBA00023295"/>
    </source>
</evidence>
<evidence type="ECO:0000256" key="1">
    <source>
        <dbReference type="ARBA" id="ARBA00022801"/>
    </source>
</evidence>
<evidence type="ECO:0000313" key="3">
    <source>
        <dbReference type="EMBL" id="HIY78300.1"/>
    </source>
</evidence>
<keyword evidence="2" id="KW-0326">Glycosidase</keyword>
<dbReference type="AlphaFoldDB" id="A0A9D2CG95"/>
<dbReference type="Proteomes" id="UP000824135">
    <property type="component" value="Unassembled WGS sequence"/>
</dbReference>
<protein>
    <submittedName>
        <fullName evidence="3">Alpha-galactosidase</fullName>
    </submittedName>
</protein>
<keyword evidence="1" id="KW-0378">Hydrolase</keyword>
<dbReference type="InterPro" id="IPR002252">
    <property type="entry name" value="Glyco_hydro_36"/>
</dbReference>
<dbReference type="EMBL" id="DXCO01000034">
    <property type="protein sequence ID" value="HIY78300.1"/>
    <property type="molecule type" value="Genomic_DNA"/>
</dbReference>